<evidence type="ECO:0000313" key="3">
    <source>
        <dbReference type="Proteomes" id="UP000307510"/>
    </source>
</evidence>
<gene>
    <name evidence="2" type="ORF">FEA48_26675</name>
</gene>
<sequence length="223" mass="24599">MKSYVALLSLLLLPLLQGCAEKQVQPEEYSGFLYDYSRLTEQENASGTKVLAWIDPKLNLMNYRSIVIERSQFYPAPKATDHLSQATMTQITDYYDKALRRELGQVLQVVDKPGPGTLVLRPAITAVSSHTQSLKPYEVIPIALIAAGVSTATGIRDQDTQIATEAAILDGPSSRVVAQVVRKGTGHELENDSQAMAASDFKGVLDGWARDMRLTYSKLRELK</sequence>
<protein>
    <submittedName>
        <fullName evidence="2">DUF3313 domain-containing protein</fullName>
    </submittedName>
</protein>
<accession>A0A5R8ZWK5</accession>
<evidence type="ECO:0000256" key="1">
    <source>
        <dbReference type="SAM" id="SignalP"/>
    </source>
</evidence>
<organism evidence="2 3">
    <name type="scientific">Pseudomonas nitroreducens</name>
    <dbReference type="NCBI Taxonomy" id="46680"/>
    <lineage>
        <taxon>Bacteria</taxon>
        <taxon>Pseudomonadati</taxon>
        <taxon>Pseudomonadota</taxon>
        <taxon>Gammaproteobacteria</taxon>
        <taxon>Pseudomonadales</taxon>
        <taxon>Pseudomonadaceae</taxon>
        <taxon>Pseudomonas</taxon>
    </lineage>
</organism>
<reference evidence="2 3" key="1">
    <citation type="submission" date="2019-05" db="EMBL/GenBank/DDBJ databases">
        <authorList>
            <person name="Moore K."/>
            <person name="O'Neill P."/>
            <person name="Farbos A."/>
            <person name="Studholme D.J."/>
        </authorList>
    </citation>
    <scope>NUCLEOTIDE SEQUENCE [LARGE SCALE GENOMIC DNA]</scope>
    <source>
        <strain evidence="2 3">DSM 9128</strain>
    </source>
</reference>
<feature type="chain" id="PRO_5024303869" evidence="1">
    <location>
        <begin position="21"/>
        <end position="223"/>
    </location>
</feature>
<evidence type="ECO:0000313" key="2">
    <source>
        <dbReference type="EMBL" id="TLP69896.1"/>
    </source>
</evidence>
<dbReference type="InterPro" id="IPR021747">
    <property type="entry name" value="DUF3313"/>
</dbReference>
<dbReference type="Proteomes" id="UP000307510">
    <property type="component" value="Unassembled WGS sequence"/>
</dbReference>
<dbReference type="EMBL" id="VASG01000009">
    <property type="protein sequence ID" value="TLP69896.1"/>
    <property type="molecule type" value="Genomic_DNA"/>
</dbReference>
<feature type="signal peptide" evidence="1">
    <location>
        <begin position="1"/>
        <end position="20"/>
    </location>
</feature>
<comment type="caution">
    <text evidence="2">The sequence shown here is derived from an EMBL/GenBank/DDBJ whole genome shotgun (WGS) entry which is preliminary data.</text>
</comment>
<keyword evidence="1" id="KW-0732">Signal</keyword>
<proteinExistence type="predicted"/>
<name>A0A5R8ZWK5_PSENT</name>
<dbReference type="Pfam" id="PF11769">
    <property type="entry name" value="DUF3313"/>
    <property type="match status" value="1"/>
</dbReference>
<dbReference type="AlphaFoldDB" id="A0A5R8ZWK5"/>
<dbReference type="RefSeq" id="WP_138216494.1">
    <property type="nucleotide sequence ID" value="NZ_VASG01000009.1"/>
</dbReference>
<dbReference type="PROSITE" id="PS51257">
    <property type="entry name" value="PROKAR_LIPOPROTEIN"/>
    <property type="match status" value="1"/>
</dbReference>
<reference evidence="3" key="2">
    <citation type="submission" date="2019-06" db="EMBL/GenBank/DDBJ databases">
        <title>AzeR, a transcriptional regulator that responds to azelaic acid in Pseudomonas nitroreducens.</title>
        <authorList>
            <person name="Bez C."/>
            <person name="Javvadi S.G."/>
            <person name="Bertani I."/>
            <person name="Devescovi G."/>
            <person name="Studholme D.J."/>
            <person name="Geller A."/>
            <person name="Levy A."/>
            <person name="Venturi V."/>
        </authorList>
    </citation>
    <scope>NUCLEOTIDE SEQUENCE [LARGE SCALE GENOMIC DNA]</scope>
    <source>
        <strain evidence="3">DSM 9128</strain>
    </source>
</reference>